<dbReference type="GO" id="GO:0022625">
    <property type="term" value="C:cytosolic large ribosomal subunit"/>
    <property type="evidence" value="ECO:0007669"/>
    <property type="project" value="TreeGrafter"/>
</dbReference>
<evidence type="ECO:0000256" key="4">
    <source>
        <dbReference type="HAMAP-Rule" id="MF_01368"/>
    </source>
</evidence>
<keyword evidence="7" id="KW-1185">Reference proteome</keyword>
<evidence type="ECO:0000256" key="2">
    <source>
        <dbReference type="ARBA" id="ARBA00022980"/>
    </source>
</evidence>
<dbReference type="NCBIfam" id="TIGR00059">
    <property type="entry name" value="L17"/>
    <property type="match status" value="1"/>
</dbReference>
<proteinExistence type="inferred from homology"/>
<dbReference type="AlphaFoldDB" id="A0A7S8EDZ4"/>
<dbReference type="PANTHER" id="PTHR14413">
    <property type="entry name" value="RIBOSOMAL PROTEIN L17"/>
    <property type="match status" value="1"/>
</dbReference>
<keyword evidence="3 4" id="KW-0687">Ribonucleoprotein</keyword>
<dbReference type="GO" id="GO:0006412">
    <property type="term" value="P:translation"/>
    <property type="evidence" value="ECO:0007669"/>
    <property type="project" value="UniProtKB-UniRule"/>
</dbReference>
<evidence type="ECO:0000256" key="5">
    <source>
        <dbReference type="RuleBase" id="RU000660"/>
    </source>
</evidence>
<keyword evidence="2 4" id="KW-0689">Ribosomal protein</keyword>
<gene>
    <name evidence="4 6" type="primary">rplQ</name>
    <name evidence="6" type="ORF">G4Y79_10760</name>
</gene>
<evidence type="ECO:0000256" key="3">
    <source>
        <dbReference type="ARBA" id="ARBA00023274"/>
    </source>
</evidence>
<dbReference type="GO" id="GO:0003735">
    <property type="term" value="F:structural constituent of ribosome"/>
    <property type="evidence" value="ECO:0007669"/>
    <property type="project" value="InterPro"/>
</dbReference>
<comment type="subunit">
    <text evidence="4">Part of the 50S ribosomal subunit. Contacts protein L32.</text>
</comment>
<name>A0A7S8EDZ4_9CHLR</name>
<dbReference type="Gene3D" id="3.90.1030.10">
    <property type="entry name" value="Ribosomal protein L17"/>
    <property type="match status" value="1"/>
</dbReference>
<dbReference type="Proteomes" id="UP000594468">
    <property type="component" value="Chromosome"/>
</dbReference>
<dbReference type="HAMAP" id="MF_01368">
    <property type="entry name" value="Ribosomal_bL17"/>
    <property type="match status" value="1"/>
</dbReference>
<dbReference type="EMBL" id="CP062983">
    <property type="protein sequence ID" value="QPC85181.1"/>
    <property type="molecule type" value="Genomic_DNA"/>
</dbReference>
<sequence>MNGKKLGRDSGQRKALAKNLTYALLTNGSIKTTKAKAQFVRPYAERLITVAKRGLAKAEADGNDEIAVHARRVAASRLGNDRDVVQKLFDEIAPRYADRNGGYTRMYKLGARKGDNAPMVLLELVDNEAE</sequence>
<accession>A0A7S8EDZ4</accession>
<dbReference type="KEGG" id="pmet:G4Y79_10760"/>
<comment type="similarity">
    <text evidence="1 4 5">Belongs to the bacterial ribosomal protein bL17 family.</text>
</comment>
<dbReference type="SUPFAM" id="SSF64263">
    <property type="entry name" value="Prokaryotic ribosomal protein L17"/>
    <property type="match status" value="1"/>
</dbReference>
<organism evidence="6 7">
    <name type="scientific">Phototrophicus methaneseepsis</name>
    <dbReference type="NCBI Taxonomy" id="2710758"/>
    <lineage>
        <taxon>Bacteria</taxon>
        <taxon>Bacillati</taxon>
        <taxon>Chloroflexota</taxon>
        <taxon>Candidatus Thermofontia</taxon>
        <taxon>Phototrophicales</taxon>
        <taxon>Phototrophicaceae</taxon>
        <taxon>Phototrophicus</taxon>
    </lineage>
</organism>
<evidence type="ECO:0000313" key="7">
    <source>
        <dbReference type="Proteomes" id="UP000594468"/>
    </source>
</evidence>
<dbReference type="Pfam" id="PF01196">
    <property type="entry name" value="Ribosomal_L17"/>
    <property type="match status" value="1"/>
</dbReference>
<reference evidence="6 7" key="1">
    <citation type="submission" date="2020-02" db="EMBL/GenBank/DDBJ databases">
        <authorList>
            <person name="Zheng R.K."/>
            <person name="Sun C.M."/>
        </authorList>
    </citation>
    <scope>NUCLEOTIDE SEQUENCE [LARGE SCALE GENOMIC DNA]</scope>
    <source>
        <strain evidence="7">rifampicinis</strain>
    </source>
</reference>
<dbReference type="PANTHER" id="PTHR14413:SF16">
    <property type="entry name" value="LARGE RIBOSOMAL SUBUNIT PROTEIN BL17M"/>
    <property type="match status" value="1"/>
</dbReference>
<dbReference type="InterPro" id="IPR000456">
    <property type="entry name" value="Ribosomal_bL17"/>
</dbReference>
<dbReference type="InterPro" id="IPR036373">
    <property type="entry name" value="Ribosomal_bL17_sf"/>
</dbReference>
<protein>
    <recommendedName>
        <fullName evidence="4">Large ribosomal subunit protein bL17</fullName>
    </recommendedName>
</protein>
<evidence type="ECO:0000256" key="1">
    <source>
        <dbReference type="ARBA" id="ARBA00008777"/>
    </source>
</evidence>
<evidence type="ECO:0000313" key="6">
    <source>
        <dbReference type="EMBL" id="QPC85181.1"/>
    </source>
</evidence>